<dbReference type="PANTHER" id="PTHR40094:SF1">
    <property type="entry name" value="UBIQUITIN DOMAIN-CONTAINING PROTEIN"/>
    <property type="match status" value="1"/>
</dbReference>
<evidence type="ECO:0000259" key="1">
    <source>
        <dbReference type="Pfam" id="PF01835"/>
    </source>
</evidence>
<accession>A0AA88H4Q0</accession>
<dbReference type="Gene3D" id="2.60.40.1930">
    <property type="match status" value="1"/>
</dbReference>
<keyword evidence="3" id="KW-1185">Reference proteome</keyword>
<dbReference type="Proteomes" id="UP000816034">
    <property type="component" value="Unassembled WGS sequence"/>
</dbReference>
<gene>
    <name evidence="2" type="ORF">C9374_007060</name>
</gene>
<dbReference type="AlphaFoldDB" id="A0AA88H4Q0"/>
<dbReference type="InterPro" id="IPR051802">
    <property type="entry name" value="YfhM-like"/>
</dbReference>
<evidence type="ECO:0000313" key="2">
    <source>
        <dbReference type="EMBL" id="KAG2393529.1"/>
    </source>
</evidence>
<proteinExistence type="predicted"/>
<evidence type="ECO:0000313" key="3">
    <source>
        <dbReference type="Proteomes" id="UP000816034"/>
    </source>
</evidence>
<organism evidence="2 3">
    <name type="scientific">Naegleria lovaniensis</name>
    <name type="common">Amoeba</name>
    <dbReference type="NCBI Taxonomy" id="51637"/>
    <lineage>
        <taxon>Eukaryota</taxon>
        <taxon>Discoba</taxon>
        <taxon>Heterolobosea</taxon>
        <taxon>Tetramitia</taxon>
        <taxon>Eutetramitia</taxon>
        <taxon>Vahlkampfiidae</taxon>
        <taxon>Naegleria</taxon>
    </lineage>
</organism>
<dbReference type="RefSeq" id="XP_044555423.1">
    <property type="nucleotide sequence ID" value="XM_044696990.1"/>
</dbReference>
<dbReference type="PANTHER" id="PTHR40094">
    <property type="entry name" value="ALPHA-2-MACROGLOBULIN HOMOLOG"/>
    <property type="match status" value="1"/>
</dbReference>
<name>A0AA88H4Q0_NAELO</name>
<protein>
    <recommendedName>
        <fullName evidence="1">Macroglobulin domain-containing protein</fullName>
    </recommendedName>
</protein>
<feature type="domain" description="Macroglobulin" evidence="1">
    <location>
        <begin position="101"/>
        <end position="206"/>
    </location>
</feature>
<dbReference type="GO" id="GO:0004866">
    <property type="term" value="F:endopeptidase inhibitor activity"/>
    <property type="evidence" value="ECO:0007669"/>
    <property type="project" value="InterPro"/>
</dbReference>
<comment type="caution">
    <text evidence="2">The sequence shown here is derived from an EMBL/GenBank/DDBJ whole genome shotgun (WGS) entry which is preliminary data.</text>
</comment>
<dbReference type="EMBL" id="PYSW02000002">
    <property type="protein sequence ID" value="KAG2393529.1"/>
    <property type="molecule type" value="Genomic_DNA"/>
</dbReference>
<dbReference type="InterPro" id="IPR002890">
    <property type="entry name" value="MG2"/>
</dbReference>
<reference evidence="2 3" key="1">
    <citation type="journal article" date="2018" name="BMC Genomics">
        <title>The genome of Naegleria lovaniensis, the basis for a comparative approach to unravel pathogenicity factors of the human pathogenic amoeba N. fowleri.</title>
        <authorList>
            <person name="Liechti N."/>
            <person name="Schurch N."/>
            <person name="Bruggmann R."/>
            <person name="Wittwer M."/>
        </authorList>
    </citation>
    <scope>NUCLEOTIDE SEQUENCE [LARGE SCALE GENOMIC DNA]</scope>
    <source>
        <strain evidence="2 3">ATCC 30569</strain>
    </source>
</reference>
<dbReference type="GeneID" id="68099514"/>
<sequence>MQVSPNSSDFTVFVTSFQDGKPVPNAKVVYTYTGHYYPTENGFDEKRMEGTTNEKGFVSFEGAPDRLGYHPMIHVSTENDSVTYTNVSAGYINRQGNQLLAHIFNDRGLYKPNEMAHFKGFTRAIQFDFSKGSNKYGTYAINIPTNCSGSYTFYDSRRVKYAEGKIEANSNGSFEIELKIPDNVNLGSHYIDIRLQGHSFTHNFSVEEFRTPEYNVSSNIIPSSLKVANYVGDKLVCKVSANYYSGGALEMQM</sequence>
<dbReference type="Pfam" id="PF01835">
    <property type="entry name" value="MG2"/>
    <property type="match status" value="1"/>
</dbReference>